<name>A0A7J9IE69_9ROSI</name>
<dbReference type="PANTHER" id="PTHR48200">
    <property type="entry name" value="PROTEIN, PUTATIVE-RELATED"/>
    <property type="match status" value="1"/>
</dbReference>
<gene>
    <name evidence="1" type="ORF">Gohar_028025</name>
</gene>
<dbReference type="AlphaFoldDB" id="A0A7J9IE69"/>
<organism evidence="1 2">
    <name type="scientific">Gossypium harknessii</name>
    <dbReference type="NCBI Taxonomy" id="34285"/>
    <lineage>
        <taxon>Eukaryota</taxon>
        <taxon>Viridiplantae</taxon>
        <taxon>Streptophyta</taxon>
        <taxon>Embryophyta</taxon>
        <taxon>Tracheophyta</taxon>
        <taxon>Spermatophyta</taxon>
        <taxon>Magnoliopsida</taxon>
        <taxon>eudicotyledons</taxon>
        <taxon>Gunneridae</taxon>
        <taxon>Pentapetalae</taxon>
        <taxon>rosids</taxon>
        <taxon>malvids</taxon>
        <taxon>Malvales</taxon>
        <taxon>Malvaceae</taxon>
        <taxon>Malvoideae</taxon>
        <taxon>Gossypium</taxon>
    </lineage>
</organism>
<dbReference type="OrthoDB" id="994452at2759"/>
<evidence type="ECO:0000313" key="2">
    <source>
        <dbReference type="Proteomes" id="UP000593560"/>
    </source>
</evidence>
<dbReference type="PANTHER" id="PTHR48200:SF1">
    <property type="entry name" value="AMINOTRANSFERASE-LIKE PLANT MOBILE DOMAIN-CONTAINING PROTEIN"/>
    <property type="match status" value="1"/>
</dbReference>
<sequence>MSVLLYGSSELPDIARLNFPIYGYPELQLHDSLDADVPTFLKRLMNITGMSEQCVVAQIKEKGDSKCIPWKSLEDLILVHPDTRKRVDVFAFSIYGLVIFPKALGHIDDIVLDLFDQLDKRKVEKVSYLVFSEEYSPLKEFVAIPRQGNVSEEKWMTILQR</sequence>
<reference evidence="1 2" key="1">
    <citation type="journal article" date="2019" name="Genome Biol. Evol.">
        <title>Insights into the evolution of the New World diploid cottons (Gossypium, subgenus Houzingenia) based on genome sequencing.</title>
        <authorList>
            <person name="Grover C.E."/>
            <person name="Arick M.A. 2nd"/>
            <person name="Thrash A."/>
            <person name="Conover J.L."/>
            <person name="Sanders W.S."/>
            <person name="Peterson D.G."/>
            <person name="Frelichowski J.E."/>
            <person name="Scheffler J.A."/>
            <person name="Scheffler B.E."/>
            <person name="Wendel J.F."/>
        </authorList>
    </citation>
    <scope>NUCLEOTIDE SEQUENCE [LARGE SCALE GENOMIC DNA]</scope>
    <source>
        <strain evidence="1">0</strain>
        <tissue evidence="1">Leaf</tissue>
    </source>
</reference>
<dbReference type="EMBL" id="JABFAD010334727">
    <property type="protein sequence ID" value="MBA0820422.1"/>
    <property type="molecule type" value="Genomic_DNA"/>
</dbReference>
<comment type="caution">
    <text evidence="1">The sequence shown here is derived from an EMBL/GenBank/DDBJ whole genome shotgun (WGS) entry which is preliminary data.</text>
</comment>
<dbReference type="Proteomes" id="UP000593560">
    <property type="component" value="Unassembled WGS sequence"/>
</dbReference>
<keyword evidence="2" id="KW-1185">Reference proteome</keyword>
<evidence type="ECO:0000313" key="1">
    <source>
        <dbReference type="EMBL" id="MBA0820422.1"/>
    </source>
</evidence>
<protein>
    <submittedName>
        <fullName evidence="1">Uncharacterized protein</fullName>
    </submittedName>
</protein>
<proteinExistence type="predicted"/>
<accession>A0A7J9IE69</accession>